<evidence type="ECO:0000313" key="2">
    <source>
        <dbReference type="Proteomes" id="UP000326570"/>
    </source>
</evidence>
<dbReference type="AlphaFoldDB" id="A0A5N1IPJ4"/>
<sequence length="71" mass="8754">MEYYRNNFKTRLKDYLFQRYRSPHIHDLSSDQCFEVLTVLSFFLQRTQNELKRREIEAYISEVSLQVSDRT</sequence>
<reference evidence="1 2" key="1">
    <citation type="submission" date="2019-09" db="EMBL/GenBank/DDBJ databases">
        <title>Genome sequence of Adhaeribacter sp. M2.</title>
        <authorList>
            <person name="Srinivasan S."/>
        </authorList>
    </citation>
    <scope>NUCLEOTIDE SEQUENCE [LARGE SCALE GENOMIC DNA]</scope>
    <source>
        <strain evidence="1 2">M2</strain>
    </source>
</reference>
<comment type="caution">
    <text evidence="1">The sequence shown here is derived from an EMBL/GenBank/DDBJ whole genome shotgun (WGS) entry which is preliminary data.</text>
</comment>
<dbReference type="EMBL" id="VTWT01000007">
    <property type="protein sequence ID" value="KAA9331881.1"/>
    <property type="molecule type" value="Genomic_DNA"/>
</dbReference>
<dbReference type="Proteomes" id="UP000326570">
    <property type="component" value="Unassembled WGS sequence"/>
</dbReference>
<name>A0A5N1IPJ4_9BACT</name>
<dbReference type="RefSeq" id="WP_150904490.1">
    <property type="nucleotide sequence ID" value="NZ_VTWT01000007.1"/>
</dbReference>
<gene>
    <name evidence="1" type="ORF">F0P94_13870</name>
</gene>
<protein>
    <submittedName>
        <fullName evidence="1">Uncharacterized protein</fullName>
    </submittedName>
</protein>
<evidence type="ECO:0000313" key="1">
    <source>
        <dbReference type="EMBL" id="KAA9331881.1"/>
    </source>
</evidence>
<proteinExistence type="predicted"/>
<organism evidence="1 2">
    <name type="scientific">Adhaeribacter soli</name>
    <dbReference type="NCBI Taxonomy" id="2607655"/>
    <lineage>
        <taxon>Bacteria</taxon>
        <taxon>Pseudomonadati</taxon>
        <taxon>Bacteroidota</taxon>
        <taxon>Cytophagia</taxon>
        <taxon>Cytophagales</taxon>
        <taxon>Hymenobacteraceae</taxon>
        <taxon>Adhaeribacter</taxon>
    </lineage>
</organism>
<accession>A0A5N1IPJ4</accession>
<keyword evidence="2" id="KW-1185">Reference proteome</keyword>